<dbReference type="AlphaFoldDB" id="A0A9W6S9W1"/>
<dbReference type="CDD" id="cd00093">
    <property type="entry name" value="HTH_XRE"/>
    <property type="match status" value="1"/>
</dbReference>
<dbReference type="PROSITE" id="PS50943">
    <property type="entry name" value="HTH_CROC1"/>
    <property type="match status" value="1"/>
</dbReference>
<organism evidence="2 3">
    <name type="scientific">Actinoallomurus iriomotensis</name>
    <dbReference type="NCBI Taxonomy" id="478107"/>
    <lineage>
        <taxon>Bacteria</taxon>
        <taxon>Bacillati</taxon>
        <taxon>Actinomycetota</taxon>
        <taxon>Actinomycetes</taxon>
        <taxon>Streptosporangiales</taxon>
        <taxon>Thermomonosporaceae</taxon>
        <taxon>Actinoallomurus</taxon>
    </lineage>
</organism>
<evidence type="ECO:0000313" key="2">
    <source>
        <dbReference type="EMBL" id="GLY88405.1"/>
    </source>
</evidence>
<dbReference type="Gene3D" id="1.10.260.40">
    <property type="entry name" value="lambda repressor-like DNA-binding domains"/>
    <property type="match status" value="1"/>
</dbReference>
<reference evidence="2" key="1">
    <citation type="submission" date="2023-03" db="EMBL/GenBank/DDBJ databases">
        <title>Actinoallomurus iriomotensis NBRC 103684.</title>
        <authorList>
            <person name="Ichikawa N."/>
            <person name="Sato H."/>
            <person name="Tonouchi N."/>
        </authorList>
    </citation>
    <scope>NUCLEOTIDE SEQUENCE</scope>
    <source>
        <strain evidence="2">NBRC 103684</strain>
    </source>
</reference>
<dbReference type="Pfam" id="PF13560">
    <property type="entry name" value="HTH_31"/>
    <property type="match status" value="1"/>
</dbReference>
<dbReference type="InterPro" id="IPR043917">
    <property type="entry name" value="DUF5753"/>
</dbReference>
<comment type="caution">
    <text evidence="2">The sequence shown here is derived from an EMBL/GenBank/DDBJ whole genome shotgun (WGS) entry which is preliminary data.</text>
</comment>
<dbReference type="SUPFAM" id="SSF47413">
    <property type="entry name" value="lambda repressor-like DNA-binding domains"/>
    <property type="match status" value="1"/>
</dbReference>
<keyword evidence="3" id="KW-1185">Reference proteome</keyword>
<evidence type="ECO:0000313" key="3">
    <source>
        <dbReference type="Proteomes" id="UP001165074"/>
    </source>
</evidence>
<dbReference type="Proteomes" id="UP001165074">
    <property type="component" value="Unassembled WGS sequence"/>
</dbReference>
<dbReference type="InterPro" id="IPR010982">
    <property type="entry name" value="Lambda_DNA-bd_dom_sf"/>
</dbReference>
<dbReference type="Pfam" id="PF19054">
    <property type="entry name" value="DUF5753"/>
    <property type="match status" value="1"/>
</dbReference>
<protein>
    <submittedName>
        <fullName evidence="2">Transcriptional regulator</fullName>
    </submittedName>
</protein>
<dbReference type="GO" id="GO:0003677">
    <property type="term" value="F:DNA binding"/>
    <property type="evidence" value="ECO:0007669"/>
    <property type="project" value="InterPro"/>
</dbReference>
<dbReference type="EMBL" id="BSTK01000010">
    <property type="protein sequence ID" value="GLY88405.1"/>
    <property type="molecule type" value="Genomic_DNA"/>
</dbReference>
<evidence type="ECO:0000259" key="1">
    <source>
        <dbReference type="PROSITE" id="PS50943"/>
    </source>
</evidence>
<dbReference type="SMART" id="SM00530">
    <property type="entry name" value="HTH_XRE"/>
    <property type="match status" value="1"/>
</dbReference>
<accession>A0A9W6S9W1</accession>
<name>A0A9W6S9W1_9ACTN</name>
<dbReference type="InterPro" id="IPR001387">
    <property type="entry name" value="Cro/C1-type_HTH"/>
</dbReference>
<feature type="domain" description="HTH cro/C1-type" evidence="1">
    <location>
        <begin position="22"/>
        <end position="75"/>
    </location>
</feature>
<proteinExistence type="predicted"/>
<sequence>MSMAVDGRDAAYEKRRRLANELRVLRDLSGISGRALAQRIGISQSKVSRIEAGSAQPSVTEVVAWARAVGASDEVERMLADLVEATRGGVETWQAALEGRPHVQDEVGRREEEALRTRIFQSAVVPGLLQTPAYAKRVFGMFKIYTPQTSVPAAVAARLDRQLVLHEDGRQFEFLIGEGALRWRPGSPSEAIAQLDRVAVLSTLDNVSIGLVPFSGADTPFSHGFSIYDDGGDDKNALVLVENDHGWQTLRSANDVTVYEIRWSTLKKAAIFGDEARAFLGALCAEFRSNGD</sequence>
<gene>
    <name evidence="2" type="ORF">Airi02_063340</name>
</gene>